<organism evidence="2">
    <name type="scientific">Thermofilum adornatum</name>
    <dbReference type="NCBI Taxonomy" id="1365176"/>
    <lineage>
        <taxon>Archaea</taxon>
        <taxon>Thermoproteota</taxon>
        <taxon>Thermoprotei</taxon>
        <taxon>Thermofilales</taxon>
        <taxon>Thermofilaceae</taxon>
        <taxon>Thermofilum</taxon>
    </lineage>
</organism>
<evidence type="ECO:0008006" key="3">
    <source>
        <dbReference type="Google" id="ProtNLM"/>
    </source>
</evidence>
<dbReference type="Gene3D" id="3.40.1350.10">
    <property type="match status" value="1"/>
</dbReference>
<dbReference type="GO" id="GO:0003676">
    <property type="term" value="F:nucleic acid binding"/>
    <property type="evidence" value="ECO:0007669"/>
    <property type="project" value="InterPro"/>
</dbReference>
<evidence type="ECO:0000313" key="2">
    <source>
        <dbReference type="EMBL" id="HDP15935.1"/>
    </source>
</evidence>
<accession>A0A7C1CF73</accession>
<dbReference type="InterPro" id="IPR011856">
    <property type="entry name" value="tRNA_endonuc-like_dom_sf"/>
</dbReference>
<comment type="caution">
    <text evidence="2">The sequence shown here is derived from an EMBL/GenBank/DDBJ whole genome shotgun (WGS) entry which is preliminary data.</text>
</comment>
<feature type="region of interest" description="Disordered" evidence="1">
    <location>
        <begin position="64"/>
        <end position="84"/>
    </location>
</feature>
<protein>
    <recommendedName>
        <fullName evidence="3">Restriction endonuclease type IV Mrr domain-containing protein</fullName>
    </recommendedName>
</protein>
<name>A0A7C1CF73_9CREN</name>
<dbReference type="SUPFAM" id="SSF52980">
    <property type="entry name" value="Restriction endonuclease-like"/>
    <property type="match status" value="1"/>
</dbReference>
<evidence type="ECO:0000256" key="1">
    <source>
        <dbReference type="SAM" id="MobiDB-lite"/>
    </source>
</evidence>
<sequence>MKPVGRKSSYAKGIRAERIVKKRLEKRGWLVKQSKGSRGPYDLYALKGGRKLLIQVKSGTSSLRRRENTGFENLLRRKEQKHST</sequence>
<proteinExistence type="predicted"/>
<dbReference type="InterPro" id="IPR011335">
    <property type="entry name" value="Restrct_endonuc-II-like"/>
</dbReference>
<gene>
    <name evidence="2" type="ORF">ENN26_09220</name>
</gene>
<dbReference type="EMBL" id="DSAY01000172">
    <property type="protein sequence ID" value="HDP15935.1"/>
    <property type="molecule type" value="Genomic_DNA"/>
</dbReference>
<dbReference type="AlphaFoldDB" id="A0A7C1CF73"/>
<reference evidence="2" key="1">
    <citation type="journal article" date="2020" name="mSystems">
        <title>Genome- and Community-Level Interaction Insights into Carbon Utilization and Element Cycling Functions of Hydrothermarchaeota in Hydrothermal Sediment.</title>
        <authorList>
            <person name="Zhou Z."/>
            <person name="Liu Y."/>
            <person name="Xu W."/>
            <person name="Pan J."/>
            <person name="Luo Z.H."/>
            <person name="Li M."/>
        </authorList>
    </citation>
    <scope>NUCLEOTIDE SEQUENCE [LARGE SCALE GENOMIC DNA]</scope>
    <source>
        <strain evidence="2">SpSt-116</strain>
    </source>
</reference>